<dbReference type="Gene3D" id="3.40.630.190">
    <property type="entry name" value="LCP protein"/>
    <property type="match status" value="1"/>
</dbReference>
<dbReference type="EMBL" id="JAUSTT010000018">
    <property type="protein sequence ID" value="MDQ0177100.1"/>
    <property type="molecule type" value="Genomic_DNA"/>
</dbReference>
<sequence length="352" mass="40222">MNRRQMKQKAKKQKRRKRVFWFLLFPILLIASSTIAYGTWLVKKAEVTMDKSYEAIEGRKKSDLRKEIVNPNDDNISILFLGIDTSEHRDYGETARTDALMLATLNQKEKSVKLLSIPRDTYVYIEEVGYKTKINHAHAYAGPEASIRAVEKLLDIPVDYYVRMDFNAFMDVVEALDGIEVDVPYAFTEQDSKDNQNAISLKAGLQTLNGEEALAFARTRKKDSDVERGKRQQEVMKAVLDKAVSLQSVVKYGKIIDAIGSNMKTNMAFDEMKALIDYGVSGKLNVETLVLEGEDSYIKDVYYYQVNDQSLEELKTKLKKHLHVSNKEDRHKDKLNQEEEKIIGIKDDSSAS</sequence>
<organism evidence="7 8">
    <name type="scientific">Bacillus chungangensis</name>
    <dbReference type="NCBI Taxonomy" id="587633"/>
    <lineage>
        <taxon>Bacteria</taxon>
        <taxon>Bacillati</taxon>
        <taxon>Bacillota</taxon>
        <taxon>Bacilli</taxon>
        <taxon>Bacillales</taxon>
        <taxon>Bacillaceae</taxon>
        <taxon>Bacillus</taxon>
    </lineage>
</organism>
<evidence type="ECO:0000256" key="4">
    <source>
        <dbReference type="ARBA" id="ARBA00022989"/>
    </source>
</evidence>
<keyword evidence="8" id="KW-1185">Reference proteome</keyword>
<keyword evidence="2" id="KW-0812">Transmembrane</keyword>
<reference evidence="7 8" key="1">
    <citation type="submission" date="2023-07" db="EMBL/GenBank/DDBJ databases">
        <title>Genomic Encyclopedia of Type Strains, Phase IV (KMG-IV): sequencing the most valuable type-strain genomes for metagenomic binning, comparative biology and taxonomic classification.</title>
        <authorList>
            <person name="Goeker M."/>
        </authorList>
    </citation>
    <scope>NUCLEOTIDE SEQUENCE [LARGE SCALE GENOMIC DNA]</scope>
    <source>
        <strain evidence="7 8">DSM 23837</strain>
    </source>
</reference>
<keyword evidence="4" id="KW-1133">Transmembrane helix</keyword>
<evidence type="ECO:0000256" key="2">
    <source>
        <dbReference type="ARBA" id="ARBA00022692"/>
    </source>
</evidence>
<comment type="similarity">
    <text evidence="1">Belongs to the LytR/CpsA/Psr (LCP) family.</text>
</comment>
<gene>
    <name evidence="7" type="ORF">J2S08_002979</name>
</gene>
<proteinExistence type="inferred from homology"/>
<dbReference type="RefSeq" id="WP_307230805.1">
    <property type="nucleotide sequence ID" value="NZ_JAUSTT010000018.1"/>
</dbReference>
<name>A0ABT9WUY5_9BACI</name>
<evidence type="ECO:0000256" key="5">
    <source>
        <dbReference type="SAM" id="MobiDB-lite"/>
    </source>
</evidence>
<feature type="domain" description="Cell envelope-related transcriptional attenuator" evidence="6">
    <location>
        <begin position="96"/>
        <end position="243"/>
    </location>
</feature>
<protein>
    <submittedName>
        <fullName evidence="7">LCP family protein required for cell wall assembly</fullName>
    </submittedName>
</protein>
<evidence type="ECO:0000313" key="7">
    <source>
        <dbReference type="EMBL" id="MDQ0177100.1"/>
    </source>
</evidence>
<dbReference type="InterPro" id="IPR050922">
    <property type="entry name" value="LytR/CpsA/Psr_CW_biosynth"/>
</dbReference>
<feature type="region of interest" description="Disordered" evidence="5">
    <location>
        <begin position="325"/>
        <end position="352"/>
    </location>
</feature>
<comment type="caution">
    <text evidence="7">The sequence shown here is derived from an EMBL/GenBank/DDBJ whole genome shotgun (WGS) entry which is preliminary data.</text>
</comment>
<keyword evidence="3" id="KW-0735">Signal-anchor</keyword>
<evidence type="ECO:0000256" key="1">
    <source>
        <dbReference type="ARBA" id="ARBA00006068"/>
    </source>
</evidence>
<evidence type="ECO:0000259" key="6">
    <source>
        <dbReference type="Pfam" id="PF03816"/>
    </source>
</evidence>
<keyword evidence="4" id="KW-0472">Membrane</keyword>
<dbReference type="PANTHER" id="PTHR33392">
    <property type="entry name" value="POLYISOPRENYL-TEICHOIC ACID--PEPTIDOGLYCAN TEICHOIC ACID TRANSFERASE TAGU"/>
    <property type="match status" value="1"/>
</dbReference>
<evidence type="ECO:0000256" key="3">
    <source>
        <dbReference type="ARBA" id="ARBA00022968"/>
    </source>
</evidence>
<dbReference type="NCBIfam" id="TIGR00350">
    <property type="entry name" value="lytR_cpsA_psr"/>
    <property type="match status" value="1"/>
</dbReference>
<accession>A0ABT9WUY5</accession>
<evidence type="ECO:0000313" key="8">
    <source>
        <dbReference type="Proteomes" id="UP001223586"/>
    </source>
</evidence>
<dbReference type="Pfam" id="PF03816">
    <property type="entry name" value="LytR_cpsA_psr"/>
    <property type="match status" value="1"/>
</dbReference>
<dbReference type="InterPro" id="IPR004474">
    <property type="entry name" value="LytR_CpsA_psr"/>
</dbReference>
<dbReference type="Proteomes" id="UP001223586">
    <property type="component" value="Unassembled WGS sequence"/>
</dbReference>
<dbReference type="PANTHER" id="PTHR33392:SF3">
    <property type="entry name" value="POLYISOPRENYL-TEICHOIC ACID--PEPTIDOGLYCAN TEICHOIC ACID TRANSFERASE TAGT"/>
    <property type="match status" value="1"/>
</dbReference>